<protein>
    <recommendedName>
        <fullName evidence="4">Penicillin-binding protein activator</fullName>
    </recommendedName>
</protein>
<dbReference type="InterPro" id="IPR028082">
    <property type="entry name" value="Peripla_BP_I"/>
</dbReference>
<dbReference type="GO" id="GO:0030234">
    <property type="term" value="F:enzyme regulator activity"/>
    <property type="evidence" value="ECO:0007669"/>
    <property type="project" value="TreeGrafter"/>
</dbReference>
<dbReference type="PANTHER" id="PTHR38038">
    <property type="entry name" value="PENICILLIN-BINDING PROTEIN ACTIVATOR LPOA"/>
    <property type="match status" value="1"/>
</dbReference>
<dbReference type="CDD" id="cd06339">
    <property type="entry name" value="PBP1_YraM_LppC_lipoprotein-like"/>
    <property type="match status" value="1"/>
</dbReference>
<dbReference type="GO" id="GO:0031241">
    <property type="term" value="C:periplasmic side of cell outer membrane"/>
    <property type="evidence" value="ECO:0007669"/>
    <property type="project" value="TreeGrafter"/>
</dbReference>
<dbReference type="AlphaFoldDB" id="A0A432X7P6"/>
<keyword evidence="3" id="KW-1185">Reference proteome</keyword>
<sequence length="601" mass="67249">MCIAVLSLLGCGSTPEQQTPAPVIQAEPSSVQAAPTAEELIAAAETAATPATMRTYLLQAAAAYLDQDQPQHAGAILVELEAEQFGAHEQSLLRLQRARFYAALGDWAQVVSLLQDLDQRFTQREQRVQVLELNYQAAVAQQQHLRAADQLLLLQPYLETSQTALIWQHMRQVPADVWRSNPRSVHPNGPGWYSLLNRLTTAIDDQQSIEDVLSQWQRAFPQHPAQPIVQQLLDTPYFANPPQQVAVLLPLTGPLMKQGNAVRYGVLAALAEQGQQDVHFIDTNTYSDEDILAELEALNIELVIGPLQRERVDSLASHSVRPWLQLALNHPPQATKPAGSSYFALDIAAETQAAAKAMKDKGYQGILLLGPDNNRGRQLSRLFTRYWQVQQPTGHIRTGFYNSSADMRSLVSDRLKVAHSEARKERLEQAFPGTDIEMQFRNRQDIDAIYLLGDATQARLLKPYIDVNQSAFGKRIPVYANSMVNEQTQTQGESDLSGISFADAPWLLPQHAKQPLHQQLSSLLRGWSLSEQRLTAMGYDSMRLAPLLARMQQLQGYSYQGLSGQLRIDEQTLVRELTWAMFDGDHIRLEPLNNVDTRPRN</sequence>
<organism evidence="2 3">
    <name type="scientific">Aliidiomarina taiwanensis</name>
    <dbReference type="NCBI Taxonomy" id="946228"/>
    <lineage>
        <taxon>Bacteria</taxon>
        <taxon>Pseudomonadati</taxon>
        <taxon>Pseudomonadota</taxon>
        <taxon>Gammaproteobacteria</taxon>
        <taxon>Alteromonadales</taxon>
        <taxon>Idiomarinaceae</taxon>
        <taxon>Aliidiomarina</taxon>
    </lineage>
</organism>
<dbReference type="EMBL" id="PIPQ01000002">
    <property type="protein sequence ID" value="RUO42878.1"/>
    <property type="molecule type" value="Genomic_DNA"/>
</dbReference>
<dbReference type="GO" id="GO:0009252">
    <property type="term" value="P:peptidoglycan biosynthetic process"/>
    <property type="evidence" value="ECO:0007669"/>
    <property type="project" value="TreeGrafter"/>
</dbReference>
<dbReference type="Proteomes" id="UP000286976">
    <property type="component" value="Unassembled WGS sequence"/>
</dbReference>
<dbReference type="Gene3D" id="1.25.40.650">
    <property type="match status" value="1"/>
</dbReference>
<evidence type="ECO:0000313" key="2">
    <source>
        <dbReference type="EMBL" id="RUO42878.1"/>
    </source>
</evidence>
<keyword evidence="1" id="KW-0472">Membrane</keyword>
<dbReference type="SUPFAM" id="SSF53822">
    <property type="entry name" value="Periplasmic binding protein-like I"/>
    <property type="match status" value="1"/>
</dbReference>
<dbReference type="Pfam" id="PF04348">
    <property type="entry name" value="LppC"/>
    <property type="match status" value="1"/>
</dbReference>
<reference evidence="2 3" key="1">
    <citation type="journal article" date="2011" name="Front. Microbiol.">
        <title>Genomic signatures of strain selection and enhancement in Bacillus atrophaeus var. globigii, a historical biowarfare simulant.</title>
        <authorList>
            <person name="Gibbons H.S."/>
            <person name="Broomall S.M."/>
            <person name="McNew L.A."/>
            <person name="Daligault H."/>
            <person name="Chapman C."/>
            <person name="Bruce D."/>
            <person name="Karavis M."/>
            <person name="Krepps M."/>
            <person name="McGregor P.A."/>
            <person name="Hong C."/>
            <person name="Park K.H."/>
            <person name="Akmal A."/>
            <person name="Feldman A."/>
            <person name="Lin J.S."/>
            <person name="Chang W.E."/>
            <person name="Higgs B.W."/>
            <person name="Demirev P."/>
            <person name="Lindquist J."/>
            <person name="Liem A."/>
            <person name="Fochler E."/>
            <person name="Read T.D."/>
            <person name="Tapia R."/>
            <person name="Johnson S."/>
            <person name="Bishop-Lilly K.A."/>
            <person name="Detter C."/>
            <person name="Han C."/>
            <person name="Sozhamannan S."/>
            <person name="Rosenzweig C.N."/>
            <person name="Skowronski E.W."/>
        </authorList>
    </citation>
    <scope>NUCLEOTIDE SEQUENCE [LARGE SCALE GENOMIC DNA]</scope>
    <source>
        <strain evidence="2 3">AIT1</strain>
    </source>
</reference>
<dbReference type="InterPro" id="IPR007443">
    <property type="entry name" value="LpoA"/>
</dbReference>
<accession>A0A432X7P6</accession>
<dbReference type="Gene3D" id="3.40.50.2300">
    <property type="match status" value="2"/>
</dbReference>
<comment type="caution">
    <text evidence="2">The sequence shown here is derived from an EMBL/GenBank/DDBJ whole genome shotgun (WGS) entry which is preliminary data.</text>
</comment>
<evidence type="ECO:0000256" key="1">
    <source>
        <dbReference type="ARBA" id="ARBA00023136"/>
    </source>
</evidence>
<proteinExistence type="predicted"/>
<gene>
    <name evidence="2" type="ORF">CWE15_05600</name>
</gene>
<name>A0A432X7P6_9GAMM</name>
<evidence type="ECO:0000313" key="3">
    <source>
        <dbReference type="Proteomes" id="UP000286976"/>
    </source>
</evidence>
<dbReference type="PANTHER" id="PTHR38038:SF1">
    <property type="entry name" value="PENICILLIN-BINDING PROTEIN ACTIVATOR LPOA"/>
    <property type="match status" value="1"/>
</dbReference>
<evidence type="ECO:0008006" key="4">
    <source>
        <dbReference type="Google" id="ProtNLM"/>
    </source>
</evidence>